<dbReference type="GO" id="GO:0043565">
    <property type="term" value="F:sequence-specific DNA binding"/>
    <property type="evidence" value="ECO:0007669"/>
    <property type="project" value="InterPro"/>
</dbReference>
<evidence type="ECO:0000259" key="4">
    <source>
        <dbReference type="PROSITE" id="PS01124"/>
    </source>
</evidence>
<dbReference type="Pfam" id="PF12833">
    <property type="entry name" value="HTH_18"/>
    <property type="match status" value="1"/>
</dbReference>
<name>A0A1E3WCS9_9HYPH</name>
<keyword evidence="2" id="KW-0238">DNA-binding</keyword>
<accession>A0A1E3WCS9</accession>
<dbReference type="PRINTS" id="PR00032">
    <property type="entry name" value="HTHARAC"/>
</dbReference>
<proteinExistence type="predicted"/>
<sequence>MQTQASDFSPIRFSSNDLPERDRVPVWREFFGRWMFHTEIEPAADAPFHADITVRSAPGLSVTSSSLSQVRLTRTPTLVADGNDDLVLFVMTSPGAVVQCGRETAYNAGEAVVMTAAETSTCVARGPARYRCLHVQPGVLAKLVPDLDDVLVRRIVPPTEALQYLLSYIRFLEEQQACADPELARATALHMRDLLALALGASRDAVFIAEGRGLRAARLQAMRRYVADNLSDGNLTVSAVAARHRVTPRYVQRLFESEGTTFSEFVLELRLTRVHRMLADPRYAGWTVSAIALETGFGDVSYFNRRFRRRFGASPTQFRA</sequence>
<dbReference type="Gene3D" id="1.10.10.60">
    <property type="entry name" value="Homeodomain-like"/>
    <property type="match status" value="1"/>
</dbReference>
<feature type="domain" description="HTH araC/xylS-type" evidence="4">
    <location>
        <begin position="220"/>
        <end position="320"/>
    </location>
</feature>
<dbReference type="PANTHER" id="PTHR46796:SF6">
    <property type="entry name" value="ARAC SUBFAMILY"/>
    <property type="match status" value="1"/>
</dbReference>
<dbReference type="GO" id="GO:0003700">
    <property type="term" value="F:DNA-binding transcription factor activity"/>
    <property type="evidence" value="ECO:0007669"/>
    <property type="project" value="InterPro"/>
</dbReference>
<dbReference type="OrthoDB" id="4601794at2"/>
<dbReference type="InterPro" id="IPR018062">
    <property type="entry name" value="HTH_AraC-typ_CS"/>
</dbReference>
<dbReference type="InterPro" id="IPR020449">
    <property type="entry name" value="Tscrpt_reg_AraC-type_HTH"/>
</dbReference>
<dbReference type="InterPro" id="IPR018060">
    <property type="entry name" value="HTH_AraC"/>
</dbReference>
<dbReference type="InterPro" id="IPR009057">
    <property type="entry name" value="Homeodomain-like_sf"/>
</dbReference>
<gene>
    <name evidence="5" type="ORF">AUC71_08755</name>
</gene>
<dbReference type="PROSITE" id="PS00041">
    <property type="entry name" value="HTH_ARAC_FAMILY_1"/>
    <property type="match status" value="1"/>
</dbReference>
<dbReference type="InterPro" id="IPR035418">
    <property type="entry name" value="AraC-bd_2"/>
</dbReference>
<dbReference type="PROSITE" id="PS01124">
    <property type="entry name" value="HTH_ARAC_FAMILY_2"/>
    <property type="match status" value="1"/>
</dbReference>
<dbReference type="InterPro" id="IPR050204">
    <property type="entry name" value="AraC_XylS_family_regulators"/>
</dbReference>
<keyword evidence="1" id="KW-0805">Transcription regulation</keyword>
<organism evidence="5 6">
    <name type="scientific">Methyloceanibacter marginalis</name>
    <dbReference type="NCBI Taxonomy" id="1774971"/>
    <lineage>
        <taxon>Bacteria</taxon>
        <taxon>Pseudomonadati</taxon>
        <taxon>Pseudomonadota</taxon>
        <taxon>Alphaproteobacteria</taxon>
        <taxon>Hyphomicrobiales</taxon>
        <taxon>Hyphomicrobiaceae</taxon>
        <taxon>Methyloceanibacter</taxon>
    </lineage>
</organism>
<evidence type="ECO:0000256" key="3">
    <source>
        <dbReference type="ARBA" id="ARBA00023163"/>
    </source>
</evidence>
<dbReference type="Proteomes" id="UP000095042">
    <property type="component" value="Unassembled WGS sequence"/>
</dbReference>
<dbReference type="AlphaFoldDB" id="A0A1E3WCS9"/>
<keyword evidence="6" id="KW-1185">Reference proteome</keyword>
<dbReference type="EMBL" id="LPWD01000080">
    <property type="protein sequence ID" value="ODS03605.1"/>
    <property type="molecule type" value="Genomic_DNA"/>
</dbReference>
<evidence type="ECO:0000313" key="6">
    <source>
        <dbReference type="Proteomes" id="UP000095042"/>
    </source>
</evidence>
<dbReference type="SMART" id="SM00342">
    <property type="entry name" value="HTH_ARAC"/>
    <property type="match status" value="1"/>
</dbReference>
<keyword evidence="3" id="KW-0804">Transcription</keyword>
<reference evidence="5 6" key="1">
    <citation type="journal article" date="2016" name="Environ. Microbiol.">
        <title>New Methyloceanibacter diversity from North Sea sediments includes methanotroph containing solely the soluble methane monooxygenase.</title>
        <authorList>
            <person name="Vekeman B."/>
            <person name="Kerckhof F.M."/>
            <person name="Cremers G."/>
            <person name="de Vos P."/>
            <person name="Vandamme P."/>
            <person name="Boon N."/>
            <person name="Op den Camp H.J."/>
            <person name="Heylen K."/>
        </authorList>
    </citation>
    <scope>NUCLEOTIDE SEQUENCE [LARGE SCALE GENOMIC DNA]</scope>
    <source>
        <strain evidence="5 6">R-67177</strain>
    </source>
</reference>
<dbReference type="Pfam" id="PF14525">
    <property type="entry name" value="AraC_binding_2"/>
    <property type="match status" value="1"/>
</dbReference>
<evidence type="ECO:0000313" key="5">
    <source>
        <dbReference type="EMBL" id="ODS03605.1"/>
    </source>
</evidence>
<dbReference type="PANTHER" id="PTHR46796">
    <property type="entry name" value="HTH-TYPE TRANSCRIPTIONAL ACTIVATOR RHAS-RELATED"/>
    <property type="match status" value="1"/>
</dbReference>
<comment type="caution">
    <text evidence="5">The sequence shown here is derived from an EMBL/GenBank/DDBJ whole genome shotgun (WGS) entry which is preliminary data.</text>
</comment>
<evidence type="ECO:0000256" key="2">
    <source>
        <dbReference type="ARBA" id="ARBA00023125"/>
    </source>
</evidence>
<dbReference type="SUPFAM" id="SSF46689">
    <property type="entry name" value="Homeodomain-like"/>
    <property type="match status" value="1"/>
</dbReference>
<protein>
    <recommendedName>
        <fullName evidence="4">HTH araC/xylS-type domain-containing protein</fullName>
    </recommendedName>
</protein>
<evidence type="ECO:0000256" key="1">
    <source>
        <dbReference type="ARBA" id="ARBA00023015"/>
    </source>
</evidence>